<evidence type="ECO:0000313" key="3">
    <source>
        <dbReference type="Proteomes" id="UP000324897"/>
    </source>
</evidence>
<dbReference type="Gramene" id="TVU16882">
    <property type="protein sequence ID" value="TVU16882"/>
    <property type="gene ID" value="EJB05_32884"/>
</dbReference>
<evidence type="ECO:0000256" key="1">
    <source>
        <dbReference type="SAM" id="MobiDB-lite"/>
    </source>
</evidence>
<dbReference type="Proteomes" id="UP000324897">
    <property type="component" value="Chromosome 7"/>
</dbReference>
<feature type="non-terminal residue" evidence="2">
    <location>
        <position position="1"/>
    </location>
</feature>
<feature type="compositionally biased region" description="Low complexity" evidence="1">
    <location>
        <begin position="33"/>
        <end position="46"/>
    </location>
</feature>
<comment type="caution">
    <text evidence="2">The sequence shown here is derived from an EMBL/GenBank/DDBJ whole genome shotgun (WGS) entry which is preliminary data.</text>
</comment>
<organism evidence="2 3">
    <name type="scientific">Eragrostis curvula</name>
    <name type="common">weeping love grass</name>
    <dbReference type="NCBI Taxonomy" id="38414"/>
    <lineage>
        <taxon>Eukaryota</taxon>
        <taxon>Viridiplantae</taxon>
        <taxon>Streptophyta</taxon>
        <taxon>Embryophyta</taxon>
        <taxon>Tracheophyta</taxon>
        <taxon>Spermatophyta</taxon>
        <taxon>Magnoliopsida</taxon>
        <taxon>Liliopsida</taxon>
        <taxon>Poales</taxon>
        <taxon>Poaceae</taxon>
        <taxon>PACMAD clade</taxon>
        <taxon>Chloridoideae</taxon>
        <taxon>Eragrostideae</taxon>
        <taxon>Eragrostidinae</taxon>
        <taxon>Eragrostis</taxon>
    </lineage>
</organism>
<dbReference type="AlphaFoldDB" id="A0A5J9TZP3"/>
<dbReference type="EMBL" id="RWGY01000029">
    <property type="protein sequence ID" value="TVU16882.1"/>
    <property type="molecule type" value="Genomic_DNA"/>
</dbReference>
<sequence length="125" mass="13336">KLNHHRSRRRYGRAVLIPAGVHPVPVHDSPLLVVPGGATTTGDGAAPPVPDAEMKEAGGVLDPFQPSSPCEFHTRASKRSSSTLILLRELGGSGAGFVERLHHTRGTDGSQSRHPRPQSARQRST</sequence>
<gene>
    <name evidence="2" type="ORF">EJB05_32884</name>
</gene>
<evidence type="ECO:0000313" key="2">
    <source>
        <dbReference type="EMBL" id="TVU16882.1"/>
    </source>
</evidence>
<feature type="region of interest" description="Disordered" evidence="1">
    <location>
        <begin position="32"/>
        <end position="78"/>
    </location>
</feature>
<accession>A0A5J9TZP3</accession>
<proteinExistence type="predicted"/>
<feature type="region of interest" description="Disordered" evidence="1">
    <location>
        <begin position="97"/>
        <end position="125"/>
    </location>
</feature>
<feature type="non-terminal residue" evidence="2">
    <location>
        <position position="125"/>
    </location>
</feature>
<reference evidence="2 3" key="1">
    <citation type="journal article" date="2019" name="Sci. Rep.">
        <title>A high-quality genome of Eragrostis curvula grass provides insights into Poaceae evolution and supports new strategies to enhance forage quality.</title>
        <authorList>
            <person name="Carballo J."/>
            <person name="Santos B.A.C.M."/>
            <person name="Zappacosta D."/>
            <person name="Garbus I."/>
            <person name="Selva J.P."/>
            <person name="Gallo C.A."/>
            <person name="Diaz A."/>
            <person name="Albertini E."/>
            <person name="Caccamo M."/>
            <person name="Echenique V."/>
        </authorList>
    </citation>
    <scope>NUCLEOTIDE SEQUENCE [LARGE SCALE GENOMIC DNA]</scope>
    <source>
        <strain evidence="3">cv. Victoria</strain>
        <tissue evidence="2">Leaf</tissue>
    </source>
</reference>
<keyword evidence="3" id="KW-1185">Reference proteome</keyword>
<name>A0A5J9TZP3_9POAL</name>
<protein>
    <submittedName>
        <fullName evidence="2">Uncharacterized protein</fullName>
    </submittedName>
</protein>